<dbReference type="NCBIfam" id="TIGR00745">
    <property type="entry name" value="apbA_panE"/>
    <property type="match status" value="1"/>
</dbReference>
<sequence>MKTTVVGAGGLGLLITAILKHNKADVKLFTRRREAAQKISEEGIKVLSRSGELHVFPECIWKADDITDSELLIFTVKAYDTLNVAHIISPCINKGCQVLTIQNGFNNLEELTSIFGEDRVVGGVTTQAATLMDTNTVFHAHAGLTIVGKTSNDPAVDKIANHLSSYGVETKVSEDIIKEIYVKGIVNCVINPLTALTGVRNGELLKLPWFNEIAREIVCECVEVAKQLGIVLDANSILARVEDVIVKTGLNKSSMLQDVENRRKTEIEQLNAWISGKAMELGVRTPLNKLLASMVKMLEMRLISNQ</sequence>
<dbReference type="Pfam" id="PF08546">
    <property type="entry name" value="ApbA_C"/>
    <property type="match status" value="1"/>
</dbReference>
<dbReference type="Proteomes" id="UP000608579">
    <property type="component" value="Unassembled WGS sequence"/>
</dbReference>
<evidence type="ECO:0000256" key="3">
    <source>
        <dbReference type="ARBA" id="ARBA00013014"/>
    </source>
</evidence>
<comment type="function">
    <text evidence="9">Catalyzes the NADPH-dependent reduction of ketopantoate into pantoic acid.</text>
</comment>
<protein>
    <recommendedName>
        <fullName evidence="3 9">2-dehydropantoate 2-reductase</fullName>
        <ecNumber evidence="3 9">1.1.1.169</ecNumber>
    </recommendedName>
    <alternativeName>
        <fullName evidence="6 9">Ketopantoate reductase</fullName>
    </alternativeName>
</protein>
<feature type="domain" description="Ketopantoate reductase N-terminal" evidence="10">
    <location>
        <begin position="4"/>
        <end position="150"/>
    </location>
</feature>
<keyword evidence="5 9" id="KW-0560">Oxidoreductase</keyword>
<evidence type="ECO:0000256" key="1">
    <source>
        <dbReference type="ARBA" id="ARBA00004724"/>
    </source>
</evidence>
<dbReference type="SUPFAM" id="SSF48179">
    <property type="entry name" value="6-phosphogluconate dehydrogenase C-terminal domain-like"/>
    <property type="match status" value="1"/>
</dbReference>
<dbReference type="SUPFAM" id="SSF51735">
    <property type="entry name" value="NAD(P)-binding Rossmann-fold domains"/>
    <property type="match status" value="1"/>
</dbReference>
<comment type="pathway">
    <text evidence="1 9">Cofactor biosynthesis; coenzyme A biosynthesis.</text>
</comment>
<evidence type="ECO:0000256" key="6">
    <source>
        <dbReference type="ARBA" id="ARBA00032024"/>
    </source>
</evidence>
<feature type="domain" description="Ketopantoate reductase C-terminal" evidence="11">
    <location>
        <begin position="175"/>
        <end position="299"/>
    </location>
</feature>
<dbReference type="InterPro" id="IPR013752">
    <property type="entry name" value="KPA_reductase"/>
</dbReference>
<dbReference type="InterPro" id="IPR013328">
    <property type="entry name" value="6PGD_dom2"/>
</dbReference>
<evidence type="ECO:0000259" key="10">
    <source>
        <dbReference type="Pfam" id="PF02558"/>
    </source>
</evidence>
<comment type="caution">
    <text evidence="12">The sequence shown here is derived from an EMBL/GenBank/DDBJ whole genome shotgun (WGS) entry which is preliminary data.</text>
</comment>
<keyword evidence="9" id="KW-0173">Coenzyme A biosynthesis</keyword>
<dbReference type="GO" id="GO:0015940">
    <property type="term" value="P:pantothenate biosynthetic process"/>
    <property type="evidence" value="ECO:0007669"/>
    <property type="project" value="InterPro"/>
</dbReference>
<dbReference type="AlphaFoldDB" id="A0A833E9T6"/>
<gene>
    <name evidence="12" type="ORF">EYH45_00735</name>
</gene>
<evidence type="ECO:0000256" key="7">
    <source>
        <dbReference type="ARBA" id="ARBA00047506"/>
    </source>
</evidence>
<dbReference type="UniPathway" id="UPA00241"/>
<evidence type="ECO:0000256" key="2">
    <source>
        <dbReference type="ARBA" id="ARBA00007870"/>
    </source>
</evidence>
<keyword evidence="4 9" id="KW-0521">NADP</keyword>
<dbReference type="InterPro" id="IPR036291">
    <property type="entry name" value="NAD(P)-bd_dom_sf"/>
</dbReference>
<dbReference type="InterPro" id="IPR013332">
    <property type="entry name" value="KPR_N"/>
</dbReference>
<evidence type="ECO:0000313" key="12">
    <source>
        <dbReference type="EMBL" id="HIQ29070.1"/>
    </source>
</evidence>
<comment type="catalytic activity">
    <reaction evidence="8">
        <text>(R)-pantoate + NAD(+) = 2-dehydropantoate + NADH + H(+)</text>
        <dbReference type="Rhea" id="RHEA:61292"/>
        <dbReference type="ChEBI" id="CHEBI:11561"/>
        <dbReference type="ChEBI" id="CHEBI:15378"/>
        <dbReference type="ChEBI" id="CHEBI:15980"/>
        <dbReference type="ChEBI" id="CHEBI:57540"/>
        <dbReference type="ChEBI" id="CHEBI:57945"/>
    </reaction>
    <physiologicalReaction direction="right-to-left" evidence="8">
        <dbReference type="Rhea" id="RHEA:61294"/>
    </physiologicalReaction>
</comment>
<accession>A0A833E9T6</accession>
<dbReference type="Gene3D" id="3.40.50.720">
    <property type="entry name" value="NAD(P)-binding Rossmann-like Domain"/>
    <property type="match status" value="1"/>
</dbReference>
<comment type="catalytic activity">
    <reaction evidence="7">
        <text>(R)-pantoate + NADP(+) = 2-dehydropantoate + NADPH + H(+)</text>
        <dbReference type="Rhea" id="RHEA:16233"/>
        <dbReference type="ChEBI" id="CHEBI:11561"/>
        <dbReference type="ChEBI" id="CHEBI:15378"/>
        <dbReference type="ChEBI" id="CHEBI:15980"/>
        <dbReference type="ChEBI" id="CHEBI:57783"/>
        <dbReference type="ChEBI" id="CHEBI:58349"/>
        <dbReference type="EC" id="1.1.1.169"/>
    </reaction>
    <physiologicalReaction direction="right-to-left" evidence="7">
        <dbReference type="Rhea" id="RHEA:16235"/>
    </physiologicalReaction>
</comment>
<dbReference type="PANTHER" id="PTHR43765:SF2">
    <property type="entry name" value="2-DEHYDROPANTOATE 2-REDUCTASE"/>
    <property type="match status" value="1"/>
</dbReference>
<dbReference type="GO" id="GO:0008677">
    <property type="term" value="F:2-dehydropantoate 2-reductase activity"/>
    <property type="evidence" value="ECO:0007669"/>
    <property type="project" value="UniProtKB-EC"/>
</dbReference>
<evidence type="ECO:0000259" key="11">
    <source>
        <dbReference type="Pfam" id="PF08546"/>
    </source>
</evidence>
<dbReference type="EMBL" id="DQVM01000013">
    <property type="protein sequence ID" value="HIQ29070.1"/>
    <property type="molecule type" value="Genomic_DNA"/>
</dbReference>
<organism evidence="12 13">
    <name type="scientific">Caldiarchaeum subterraneum</name>
    <dbReference type="NCBI Taxonomy" id="311458"/>
    <lineage>
        <taxon>Archaea</taxon>
        <taxon>Nitrososphaerota</taxon>
        <taxon>Candidatus Caldarchaeales</taxon>
        <taxon>Candidatus Caldarchaeaceae</taxon>
        <taxon>Candidatus Caldarchaeum</taxon>
    </lineage>
</organism>
<evidence type="ECO:0000256" key="9">
    <source>
        <dbReference type="RuleBase" id="RU362068"/>
    </source>
</evidence>
<dbReference type="GO" id="GO:0015937">
    <property type="term" value="P:coenzyme A biosynthetic process"/>
    <property type="evidence" value="ECO:0007669"/>
    <property type="project" value="UniProtKB-UniPathway"/>
</dbReference>
<comment type="similarity">
    <text evidence="2 9">Belongs to the ketopantoate reductase family.</text>
</comment>
<evidence type="ECO:0000256" key="8">
    <source>
        <dbReference type="ARBA" id="ARBA00048196"/>
    </source>
</evidence>
<dbReference type="GO" id="GO:0050661">
    <property type="term" value="F:NADP binding"/>
    <property type="evidence" value="ECO:0007669"/>
    <property type="project" value="TreeGrafter"/>
</dbReference>
<dbReference type="InterPro" id="IPR003710">
    <property type="entry name" value="ApbA"/>
</dbReference>
<dbReference type="Pfam" id="PF02558">
    <property type="entry name" value="ApbA"/>
    <property type="match status" value="1"/>
</dbReference>
<dbReference type="InterPro" id="IPR050838">
    <property type="entry name" value="Ketopantoate_reductase"/>
</dbReference>
<evidence type="ECO:0000313" key="13">
    <source>
        <dbReference type="Proteomes" id="UP000608579"/>
    </source>
</evidence>
<evidence type="ECO:0000256" key="5">
    <source>
        <dbReference type="ARBA" id="ARBA00023002"/>
    </source>
</evidence>
<dbReference type="InterPro" id="IPR008927">
    <property type="entry name" value="6-PGluconate_DH-like_C_sf"/>
</dbReference>
<dbReference type="Gene3D" id="1.10.1040.10">
    <property type="entry name" value="N-(1-d-carboxylethyl)-l-norvaline Dehydrogenase, domain 2"/>
    <property type="match status" value="1"/>
</dbReference>
<proteinExistence type="inferred from homology"/>
<name>A0A833E9T6_CALS0</name>
<dbReference type="EC" id="1.1.1.169" evidence="3 9"/>
<reference evidence="12" key="1">
    <citation type="journal article" date="2020" name="ISME J.">
        <title>Gammaproteobacteria mediating utilization of methyl-, sulfur- and petroleum organic compounds in deep ocean hydrothermal plumes.</title>
        <authorList>
            <person name="Zhou Z."/>
            <person name="Liu Y."/>
            <person name="Pan J."/>
            <person name="Cron B.R."/>
            <person name="Toner B.M."/>
            <person name="Anantharaman K."/>
            <person name="Breier J.A."/>
            <person name="Dick G.J."/>
            <person name="Li M."/>
        </authorList>
    </citation>
    <scope>NUCLEOTIDE SEQUENCE</scope>
    <source>
        <strain evidence="12">SZUA-1515</strain>
    </source>
</reference>
<dbReference type="PANTHER" id="PTHR43765">
    <property type="entry name" value="2-DEHYDROPANTOATE 2-REDUCTASE-RELATED"/>
    <property type="match status" value="1"/>
</dbReference>
<dbReference type="GO" id="GO:0005737">
    <property type="term" value="C:cytoplasm"/>
    <property type="evidence" value="ECO:0007669"/>
    <property type="project" value="TreeGrafter"/>
</dbReference>
<evidence type="ECO:0000256" key="4">
    <source>
        <dbReference type="ARBA" id="ARBA00022857"/>
    </source>
</evidence>